<keyword evidence="6 7" id="KW-0472">Membrane</keyword>
<evidence type="ECO:0000256" key="7">
    <source>
        <dbReference type="RuleBase" id="RU364093"/>
    </source>
</evidence>
<keyword evidence="7" id="KW-1006">Bacterial flagellum protein export</keyword>
<feature type="compositionally biased region" description="Basic residues" evidence="8">
    <location>
        <begin position="61"/>
        <end position="70"/>
    </location>
</feature>
<feature type="compositionally biased region" description="Basic residues" evidence="8">
    <location>
        <begin position="119"/>
        <end position="132"/>
    </location>
</feature>
<keyword evidence="10" id="KW-1185">Reference proteome</keyword>
<evidence type="ECO:0000313" key="10">
    <source>
        <dbReference type="Proteomes" id="UP000318693"/>
    </source>
</evidence>
<feature type="transmembrane region" description="Helical" evidence="7">
    <location>
        <begin position="234"/>
        <end position="255"/>
    </location>
</feature>
<feature type="compositionally biased region" description="Basic and acidic residues" evidence="8">
    <location>
        <begin position="41"/>
        <end position="51"/>
    </location>
</feature>
<comment type="function">
    <text evidence="7">Required for formation of the rod structure of the flagellar apparatus. Together with FliI and FliH, may constitute the export apparatus of flagellin.</text>
</comment>
<dbReference type="Pfam" id="PF00771">
    <property type="entry name" value="FHIPEP"/>
    <property type="match status" value="1"/>
</dbReference>
<comment type="caution">
    <text evidence="9">The sequence shown here is derived from an EMBL/GenBank/DDBJ whole genome shotgun (WGS) entry which is preliminary data.</text>
</comment>
<feature type="transmembrane region" description="Helical" evidence="7">
    <location>
        <begin position="452"/>
        <end position="478"/>
    </location>
</feature>
<name>A0A552WSE5_9MICO</name>
<dbReference type="Gene3D" id="3.40.50.12790">
    <property type="entry name" value="FHIPEP family, domain 4"/>
    <property type="match status" value="1"/>
</dbReference>
<keyword evidence="9" id="KW-0966">Cell projection</keyword>
<evidence type="ECO:0000256" key="5">
    <source>
        <dbReference type="ARBA" id="ARBA00022989"/>
    </source>
</evidence>
<protein>
    <recommendedName>
        <fullName evidence="7">Flagellar biosynthesis protein FlhA</fullName>
    </recommendedName>
</protein>
<dbReference type="PANTHER" id="PTHR30161">
    <property type="entry name" value="FLAGELLAR EXPORT PROTEIN, MEMBRANE FLHA SUBUNIT-RELATED"/>
    <property type="match status" value="1"/>
</dbReference>
<dbReference type="GO" id="GO:0044780">
    <property type="term" value="P:bacterial-type flagellum assembly"/>
    <property type="evidence" value="ECO:0007669"/>
    <property type="project" value="InterPro"/>
</dbReference>
<dbReference type="PANTHER" id="PTHR30161:SF1">
    <property type="entry name" value="FLAGELLAR BIOSYNTHESIS PROTEIN FLHA-RELATED"/>
    <property type="match status" value="1"/>
</dbReference>
<feature type="compositionally biased region" description="Basic residues" evidence="8">
    <location>
        <begin position="181"/>
        <end position="216"/>
    </location>
</feature>
<evidence type="ECO:0000256" key="1">
    <source>
        <dbReference type="ARBA" id="ARBA00004651"/>
    </source>
</evidence>
<sequence>MVAGRQGRAEDRRRRDRALPGHRRHGAPGARLGAGPGRAPARRDRLTDLLRPDLGCGRRPGPVRHRRRGGHAPQPQADADDQAGGPRREQEHRGRPADQVRHPIAAAGDEPQPHDGRSRGRRRRHRQPRPLRGRPALPARAGRSAGGGQGAGTRGHPHPGEGGQAPRRRRPGRPAGPHLARAVRARPRGSRAPLRVRRPRARLRHVPAPARQRRGHAPGPRGPRKGPPVKNRQISQFFAPIGVVGIVLLLVVPLPAPLLDVLIAINITVSVLVLLTTMYIKKPLDFSIFPSLVLVATLFRLGLNVAATRLVLRDAYAGQVIDAFGHFVVGGSLVIGLVIFLILVVIQFAVITNGAGRAAEVSARFTLDAMPGKQMAIDADLNAGLIDEHDARRRRAEVASEADFHGAMDGASKFVKGDAIASVVITIINLIGGFIIGMVTHGMSAGESIETYAILTVGDGLVTQIPALLMSVATGLVVTRATADEDMGTAASKQLLQSRNALTIAGIAALALGLIPGLPKMPFIIVGVVLLVLAQRVRKADQQAEAEAAAPVGNALQPAPETTEQLIEQMRVHALEILLAPDLVDLVGGSADQDLLARVRALRRKTALEMGFVLPPVRTRDSVDLPVAAYAIKMSGVEVARGQAPSGRMLALGDGLDNLPGSLVHEPVFGLPGKWIPAELRHSAEMAGATVIDRTSVIITHLSSLISTHAPRLLGREDVRVLNEGLKQTNPSVVEELVPALLSLGEVQRVLQGLLAEQVPILDLARIYEALTLRGKVSTDAEGLVEAARVSLGDTIVDRNASDHVLRVLTIEPATEQMLLESLRPGDGGTQLSLAPDRVEGLLTSVRAQVEAAEASGKQVVLVCAPAIRPALRRLVALAVPRLPVLSYSEVSGTTLTIDTVGVVGVGHAIAA</sequence>
<keyword evidence="7" id="KW-1005">Bacterial flagellum biogenesis</keyword>
<feature type="region of interest" description="Disordered" evidence="8">
    <location>
        <begin position="1"/>
        <end position="231"/>
    </location>
</feature>
<evidence type="ECO:0000256" key="8">
    <source>
        <dbReference type="SAM" id="MobiDB-lite"/>
    </source>
</evidence>
<feature type="compositionally biased region" description="Low complexity" evidence="8">
    <location>
        <begin position="71"/>
        <end position="85"/>
    </location>
</feature>
<dbReference type="InterPro" id="IPR006301">
    <property type="entry name" value="FlhA"/>
</dbReference>
<feature type="compositionally biased region" description="Low complexity" evidence="8">
    <location>
        <begin position="27"/>
        <end position="39"/>
    </location>
</feature>
<evidence type="ECO:0000256" key="3">
    <source>
        <dbReference type="ARBA" id="ARBA00022475"/>
    </source>
</evidence>
<feature type="transmembrane region" description="Helical" evidence="7">
    <location>
        <begin position="419"/>
        <end position="440"/>
    </location>
</feature>
<organism evidence="9 10">
    <name type="scientific">Georgenia yuyongxinii</name>
    <dbReference type="NCBI Taxonomy" id="2589797"/>
    <lineage>
        <taxon>Bacteria</taxon>
        <taxon>Bacillati</taxon>
        <taxon>Actinomycetota</taxon>
        <taxon>Actinomycetes</taxon>
        <taxon>Micrococcales</taxon>
        <taxon>Bogoriellaceae</taxon>
        <taxon>Georgenia</taxon>
    </lineage>
</organism>
<comment type="subcellular location">
    <subcellularLocation>
        <location evidence="1 7">Cell membrane</location>
        <topology evidence="1 7">Multi-pass membrane protein</topology>
    </subcellularLocation>
</comment>
<feature type="transmembrane region" description="Helical" evidence="7">
    <location>
        <begin position="292"/>
        <end position="312"/>
    </location>
</feature>
<keyword evidence="4 7" id="KW-0812">Transmembrane</keyword>
<keyword evidence="5 7" id="KW-1133">Transmembrane helix</keyword>
<keyword evidence="7" id="KW-0813">Transport</keyword>
<comment type="similarity">
    <text evidence="2 7">Belongs to the FHIPEP (flagella/HR/invasion proteins export pore) family.</text>
</comment>
<dbReference type="NCBIfam" id="TIGR01398">
    <property type="entry name" value="FlhA"/>
    <property type="match status" value="1"/>
</dbReference>
<reference evidence="9 10" key="1">
    <citation type="submission" date="2019-07" db="EMBL/GenBank/DDBJ databases">
        <title>Georgenia wutianyii sp. nov. and Georgenia *** sp. nov. isolated from plateau pika (Ochotona curzoniae) in the Qinghai-Tibet plateau of China.</title>
        <authorList>
            <person name="Tian Z."/>
        </authorList>
    </citation>
    <scope>NUCLEOTIDE SEQUENCE [LARGE SCALE GENOMIC DNA]</scope>
    <source>
        <strain evidence="9 10">Z446</strain>
    </source>
</reference>
<dbReference type="EMBL" id="VJXR01000020">
    <property type="protein sequence ID" value="TRW45644.1"/>
    <property type="molecule type" value="Genomic_DNA"/>
</dbReference>
<dbReference type="InterPro" id="IPR042196">
    <property type="entry name" value="FHIPEP_4"/>
</dbReference>
<evidence type="ECO:0000256" key="4">
    <source>
        <dbReference type="ARBA" id="ARBA00022692"/>
    </source>
</evidence>
<keyword evidence="9" id="KW-0969">Cilium</keyword>
<feature type="transmembrane region" description="Helical" evidence="7">
    <location>
        <begin position="324"/>
        <end position="350"/>
    </location>
</feature>
<dbReference type="PRINTS" id="PR00949">
    <property type="entry name" value="TYPE3IMAPROT"/>
</dbReference>
<dbReference type="InterPro" id="IPR042193">
    <property type="entry name" value="FHIPEP_3"/>
</dbReference>
<keyword evidence="3 7" id="KW-1003">Cell membrane</keyword>
<proteinExistence type="inferred from homology"/>
<feature type="compositionally biased region" description="Basic and acidic residues" evidence="8">
    <location>
        <begin position="7"/>
        <end position="19"/>
    </location>
</feature>
<evidence type="ECO:0000313" key="9">
    <source>
        <dbReference type="EMBL" id="TRW45644.1"/>
    </source>
</evidence>
<dbReference type="InterPro" id="IPR042194">
    <property type="entry name" value="FHIPEP_1"/>
</dbReference>
<feature type="transmembrane region" description="Helical" evidence="7">
    <location>
        <begin position="261"/>
        <end position="280"/>
    </location>
</feature>
<evidence type="ECO:0000256" key="6">
    <source>
        <dbReference type="ARBA" id="ARBA00023136"/>
    </source>
</evidence>
<dbReference type="AlphaFoldDB" id="A0A552WSE5"/>
<accession>A0A552WSE5</accession>
<keyword evidence="7" id="KW-0653">Protein transport</keyword>
<feature type="transmembrane region" description="Helical" evidence="7">
    <location>
        <begin position="499"/>
        <end position="515"/>
    </location>
</feature>
<dbReference type="GO" id="GO:0005886">
    <property type="term" value="C:plasma membrane"/>
    <property type="evidence" value="ECO:0007669"/>
    <property type="project" value="UniProtKB-SubCell"/>
</dbReference>
<feature type="compositionally biased region" description="Gly residues" evidence="8">
    <location>
        <begin position="144"/>
        <end position="153"/>
    </location>
</feature>
<dbReference type="GO" id="GO:0009306">
    <property type="term" value="P:protein secretion"/>
    <property type="evidence" value="ECO:0007669"/>
    <property type="project" value="InterPro"/>
</dbReference>
<keyword evidence="9" id="KW-0282">Flagellum</keyword>
<feature type="compositionally biased region" description="Low complexity" evidence="8">
    <location>
        <begin position="133"/>
        <end position="143"/>
    </location>
</feature>
<evidence type="ECO:0000256" key="2">
    <source>
        <dbReference type="ARBA" id="ARBA00008835"/>
    </source>
</evidence>
<dbReference type="InterPro" id="IPR001712">
    <property type="entry name" value="T3SS_FHIPEP"/>
</dbReference>
<feature type="compositionally biased region" description="Basic and acidic residues" evidence="8">
    <location>
        <begin position="86"/>
        <end position="101"/>
    </location>
</feature>
<dbReference type="Gene3D" id="3.40.30.60">
    <property type="entry name" value="FHIPEP family, domain 1"/>
    <property type="match status" value="1"/>
</dbReference>
<dbReference type="Gene3D" id="1.10.8.540">
    <property type="entry name" value="FHIPEP family, domain 3"/>
    <property type="match status" value="1"/>
</dbReference>
<gene>
    <name evidence="7 9" type="primary">flhA</name>
    <name evidence="9" type="ORF">FJ693_08940</name>
</gene>
<dbReference type="Proteomes" id="UP000318693">
    <property type="component" value="Unassembled WGS sequence"/>
</dbReference>